<protein>
    <submittedName>
        <fullName evidence="1">Uncharacterized protein</fullName>
    </submittedName>
</protein>
<evidence type="ECO:0000313" key="1">
    <source>
        <dbReference type="EMBL" id="AHI57506.1"/>
    </source>
</evidence>
<proteinExistence type="predicted"/>
<keyword evidence="2" id="KW-1185">Reference proteome</keyword>
<gene>
    <name evidence="1" type="ORF">P344_00665</name>
</gene>
<dbReference type="EMBL" id="CP006720">
    <property type="protein sequence ID" value="AHI57506.1"/>
    <property type="molecule type" value="Genomic_DNA"/>
</dbReference>
<dbReference type="Proteomes" id="UP000019260">
    <property type="component" value="Chromosome"/>
</dbReference>
<accession>W6AKE7</accession>
<dbReference type="KEGG" id="smia:P344_00665"/>
<organism evidence="1 2">
    <name type="scientific">Spiroplasma mirum ATCC 29335</name>
    <dbReference type="NCBI Taxonomy" id="838561"/>
    <lineage>
        <taxon>Bacteria</taxon>
        <taxon>Bacillati</taxon>
        <taxon>Mycoplasmatota</taxon>
        <taxon>Mollicutes</taxon>
        <taxon>Entomoplasmatales</taxon>
        <taxon>Spiroplasmataceae</taxon>
        <taxon>Spiroplasma</taxon>
    </lineage>
</organism>
<dbReference type="PATRIC" id="fig|838561.3.peg.129"/>
<sequence>MLLNNDFIKASFSHWTRWSYHDFAGFSSNIKSTFTAFGNSKI</sequence>
<dbReference type="AlphaFoldDB" id="W6AKE7"/>
<dbReference type="STRING" id="838561.P344_00665"/>
<evidence type="ECO:0000313" key="2">
    <source>
        <dbReference type="Proteomes" id="UP000019260"/>
    </source>
</evidence>
<name>W6AKE7_9MOLU</name>
<reference evidence="1 2" key="1">
    <citation type="submission" date="2013-09" db="EMBL/GenBank/DDBJ databases">
        <title>Complete genome sequence of Spiroplasma mirum suckling mouse cataract agent.</title>
        <authorList>
            <person name="Landry C.A."/>
            <person name="Bastian F.O."/>
            <person name="Thune R.L."/>
        </authorList>
    </citation>
    <scope>NUCLEOTIDE SEQUENCE [LARGE SCALE GENOMIC DNA]</scope>
    <source>
        <strain evidence="1 2">SMCA</strain>
    </source>
</reference>
<dbReference type="HOGENOM" id="CLU_3258039_0_0_14"/>